<dbReference type="Proteomes" id="UP000694555">
    <property type="component" value="Unplaced"/>
</dbReference>
<evidence type="ECO:0000313" key="2">
    <source>
        <dbReference type="Ensembl" id="ENSBJAP00000023761.1"/>
    </source>
</evidence>
<evidence type="ECO:0000259" key="1">
    <source>
        <dbReference type="Pfam" id="PF13850"/>
    </source>
</evidence>
<name>A0A8C0BXU2_9AVES</name>
<reference evidence="2" key="2">
    <citation type="submission" date="2025-09" db="UniProtKB">
        <authorList>
            <consortium name="Ensembl"/>
        </authorList>
    </citation>
    <scope>IDENTIFICATION</scope>
</reference>
<dbReference type="InterPro" id="IPR039542">
    <property type="entry name" value="Erv_N"/>
</dbReference>
<sequence length="102" mass="11437">MGFRVHPELRLDKSRGAKPKTSLDVLLPHVPCAYLSIDARDVAGEQRLDVEHNPFKQHLDKAGNRVSPEAKSHGKVLFCFSWVDALVVFPSPYACFEIHGNK</sequence>
<protein>
    <recommendedName>
        <fullName evidence="1">Endoplasmic reticulum vesicle transporter N-terminal domain-containing protein</fullName>
    </recommendedName>
</protein>
<organism evidence="2 3">
    <name type="scientific">Buteo japonicus</name>
    <dbReference type="NCBI Taxonomy" id="224669"/>
    <lineage>
        <taxon>Eukaryota</taxon>
        <taxon>Metazoa</taxon>
        <taxon>Chordata</taxon>
        <taxon>Craniata</taxon>
        <taxon>Vertebrata</taxon>
        <taxon>Euteleostomi</taxon>
        <taxon>Archelosauria</taxon>
        <taxon>Archosauria</taxon>
        <taxon>Dinosauria</taxon>
        <taxon>Saurischia</taxon>
        <taxon>Theropoda</taxon>
        <taxon>Coelurosauria</taxon>
        <taxon>Aves</taxon>
        <taxon>Neognathae</taxon>
        <taxon>Neoaves</taxon>
        <taxon>Telluraves</taxon>
        <taxon>Accipitrimorphae</taxon>
        <taxon>Accipitriformes</taxon>
        <taxon>Accipitridae</taxon>
        <taxon>Accipitrinae</taxon>
        <taxon>Buteo</taxon>
    </lineage>
</organism>
<accession>A0A8C0BXU2</accession>
<proteinExistence type="predicted"/>
<evidence type="ECO:0000313" key="3">
    <source>
        <dbReference type="Proteomes" id="UP000694555"/>
    </source>
</evidence>
<feature type="domain" description="Endoplasmic reticulum vesicle transporter N-terminal" evidence="1">
    <location>
        <begin position="4"/>
        <end position="47"/>
    </location>
</feature>
<dbReference type="Pfam" id="PF13850">
    <property type="entry name" value="ERGIC_N"/>
    <property type="match status" value="1"/>
</dbReference>
<dbReference type="AlphaFoldDB" id="A0A8C0BXU2"/>
<reference evidence="2" key="1">
    <citation type="submission" date="2025-08" db="UniProtKB">
        <authorList>
            <consortium name="Ensembl"/>
        </authorList>
    </citation>
    <scope>IDENTIFICATION</scope>
</reference>
<keyword evidence="3" id="KW-1185">Reference proteome</keyword>
<dbReference type="Ensembl" id="ENSBJAT00000024419.1">
    <property type="protein sequence ID" value="ENSBJAP00000023761.1"/>
    <property type="gene ID" value="ENSBJAG00000015334.1"/>
</dbReference>